<dbReference type="PATRIC" id="fig|1705578.3.peg.3240"/>
<evidence type="ECO:0000256" key="8">
    <source>
        <dbReference type="ARBA" id="ARBA00022840"/>
    </source>
</evidence>
<dbReference type="GO" id="GO:0003723">
    <property type="term" value="F:RNA binding"/>
    <property type="evidence" value="ECO:0007669"/>
    <property type="project" value="UniProtKB-KW"/>
</dbReference>
<dbReference type="GO" id="GO:0005524">
    <property type="term" value="F:ATP binding"/>
    <property type="evidence" value="ECO:0007669"/>
    <property type="project" value="UniProtKB-KW"/>
</dbReference>
<dbReference type="InterPro" id="IPR006675">
    <property type="entry name" value="HDIG_dom"/>
</dbReference>
<feature type="domain" description="tRNA nucleotidyltransferase/poly(A) polymerase RNA and SrmB- binding" evidence="14">
    <location>
        <begin position="160"/>
        <end position="221"/>
    </location>
</feature>
<keyword evidence="3" id="KW-0819">tRNA processing</keyword>
<comment type="cofactor">
    <cofactor evidence="1">
        <name>Mg(2+)</name>
        <dbReference type="ChEBI" id="CHEBI:18420"/>
    </cofactor>
</comment>
<dbReference type="AlphaFoldDB" id="A0A162KY29"/>
<evidence type="ECO:0000256" key="2">
    <source>
        <dbReference type="ARBA" id="ARBA00022679"/>
    </source>
</evidence>
<evidence type="ECO:0000259" key="12">
    <source>
        <dbReference type="Pfam" id="PF01743"/>
    </source>
</evidence>
<evidence type="ECO:0000256" key="5">
    <source>
        <dbReference type="ARBA" id="ARBA00022723"/>
    </source>
</evidence>
<evidence type="ECO:0000313" key="17">
    <source>
        <dbReference type="Proteomes" id="UP000077384"/>
    </source>
</evidence>
<dbReference type="GO" id="GO:1990817">
    <property type="term" value="F:poly(A) RNA polymerase activity"/>
    <property type="evidence" value="ECO:0007669"/>
    <property type="project" value="UniProtKB-EC"/>
</dbReference>
<dbReference type="CDD" id="cd05398">
    <property type="entry name" value="NT_ClassII-CCAase"/>
    <property type="match status" value="1"/>
</dbReference>
<keyword evidence="4 15" id="KW-0548">Nucleotidyltransferase</keyword>
<dbReference type="PANTHER" id="PTHR47545:SF1">
    <property type="entry name" value="MULTIFUNCTIONAL CCA PROTEIN"/>
    <property type="match status" value="1"/>
</dbReference>
<comment type="caution">
    <text evidence="15">The sequence shown here is derived from an EMBL/GenBank/DDBJ whole genome shotgun (WGS) entry which is preliminary data.</text>
</comment>
<keyword evidence="9" id="KW-0460">Magnesium</keyword>
<dbReference type="Proteomes" id="UP000093694">
    <property type="component" value="Unassembled WGS sequence"/>
</dbReference>
<dbReference type="Pfam" id="PF12627">
    <property type="entry name" value="PolyA_pol_RNAbd"/>
    <property type="match status" value="1"/>
</dbReference>
<protein>
    <submittedName>
        <fullName evidence="16">Multifunctional CCA protein</fullName>
    </submittedName>
    <submittedName>
        <fullName evidence="15">Poly(A) polymerase I</fullName>
        <ecNumber evidence="15">2.7.7.19</ecNumber>
    </submittedName>
</protein>
<keyword evidence="7" id="KW-0692">RNA repair</keyword>
<keyword evidence="5" id="KW-0479">Metal-binding</keyword>
<evidence type="ECO:0000256" key="3">
    <source>
        <dbReference type="ARBA" id="ARBA00022694"/>
    </source>
</evidence>
<evidence type="ECO:0000313" key="15">
    <source>
        <dbReference type="EMBL" id="OAA85736.1"/>
    </source>
</evidence>
<feature type="domain" description="Poly A polymerase head" evidence="12">
    <location>
        <begin position="22"/>
        <end position="87"/>
    </location>
</feature>
<evidence type="ECO:0000256" key="10">
    <source>
        <dbReference type="ARBA" id="ARBA00022884"/>
    </source>
</evidence>
<organism evidence="15 17">
    <name type="scientific">Clostridium coskatii</name>
    <dbReference type="NCBI Taxonomy" id="1705578"/>
    <lineage>
        <taxon>Bacteria</taxon>
        <taxon>Bacillati</taxon>
        <taxon>Bacillota</taxon>
        <taxon>Clostridia</taxon>
        <taxon>Eubacteriales</taxon>
        <taxon>Clostridiaceae</taxon>
        <taxon>Clostridium</taxon>
    </lineage>
</organism>
<evidence type="ECO:0000256" key="1">
    <source>
        <dbReference type="ARBA" id="ARBA00001946"/>
    </source>
</evidence>
<accession>A0A162KY29</accession>
<dbReference type="EMBL" id="LITQ01000048">
    <property type="protein sequence ID" value="OAA85736.1"/>
    <property type="molecule type" value="Genomic_DNA"/>
</dbReference>
<sequence>MDYVKDFIKSTREVISKVGGEVYLVGGYIRDRLISITAQPKDIDFIFNGNIEKFMEELENRQYKFFPIKQEIGIYRCMLGNNSIDISLMEGDSIEEDLKKRDFTMNAIAIKLSGDKVKVIDPFYGRRSIDNRIIKSVTDMSLENDPIRILRGIRFCISYGMHFNLDTEKCIEKLCYKIMDMPMERVFKEFMLILERDDYGKAFEVLDNYGILKNIIPYIEELKTIGKCAYHIEDVFTHMNLTYCVFKNILNGKVSVKGLNLHVFQDKIGDFKLREYMSLACFLHDIGKYEAYRKDGDKVSFWGHEMKGAAIARNFCRNMKFPKKAESYIENIVEGHMYPLKIFKQNSKDKKNDFYKFFSKYDGYIIEILTAAYCDNYATRMLLDVENEKVRFKMFIEDMLKEYELYCSINENKILNGNDVIQILNISGPEVKNALEDVIRLRYLGKIQTREEALNYLRVKINNNYI</sequence>
<evidence type="ECO:0000313" key="18">
    <source>
        <dbReference type="Proteomes" id="UP000093694"/>
    </source>
</evidence>
<proteinExistence type="inferred from homology"/>
<keyword evidence="8" id="KW-0067">ATP-binding</keyword>
<comment type="similarity">
    <text evidence="11">Belongs to the tRNA nucleotidyltransferase/poly(A) polymerase family.</text>
</comment>
<dbReference type="InterPro" id="IPR043519">
    <property type="entry name" value="NT_sf"/>
</dbReference>
<name>A0A162KY29_9CLOT</name>
<dbReference type="Proteomes" id="UP000077384">
    <property type="component" value="Unassembled WGS sequence"/>
</dbReference>
<dbReference type="NCBIfam" id="TIGR00277">
    <property type="entry name" value="HDIG"/>
    <property type="match status" value="1"/>
</dbReference>
<evidence type="ECO:0000256" key="4">
    <source>
        <dbReference type="ARBA" id="ARBA00022695"/>
    </source>
</evidence>
<evidence type="ECO:0000313" key="16">
    <source>
        <dbReference type="EMBL" id="OBR91437.1"/>
    </source>
</evidence>
<dbReference type="InterPro" id="IPR032828">
    <property type="entry name" value="PolyA_RNA-bd"/>
</dbReference>
<evidence type="ECO:0000259" key="13">
    <source>
        <dbReference type="Pfam" id="PF01966"/>
    </source>
</evidence>
<keyword evidence="10 11" id="KW-0694">RNA-binding</keyword>
<dbReference type="InterPro" id="IPR002646">
    <property type="entry name" value="PolA_pol_head_dom"/>
</dbReference>
<dbReference type="EMBL" id="LROR01000071">
    <property type="protein sequence ID" value="OBR91437.1"/>
    <property type="molecule type" value="Genomic_DNA"/>
</dbReference>
<dbReference type="GO" id="GO:0046872">
    <property type="term" value="F:metal ion binding"/>
    <property type="evidence" value="ECO:0007669"/>
    <property type="project" value="UniProtKB-KW"/>
</dbReference>
<dbReference type="SUPFAM" id="SSF81891">
    <property type="entry name" value="Poly A polymerase C-terminal region-like"/>
    <property type="match status" value="1"/>
</dbReference>
<dbReference type="SUPFAM" id="SSF81301">
    <property type="entry name" value="Nucleotidyltransferase"/>
    <property type="match status" value="1"/>
</dbReference>
<evidence type="ECO:0000256" key="7">
    <source>
        <dbReference type="ARBA" id="ARBA00022800"/>
    </source>
</evidence>
<reference evidence="16 18" key="2">
    <citation type="journal article" date="2016" name="Front. Microbiol.">
        <title>Industrial Acetogenic Biocatalysts: A Comparative Metabolic and Genomic Analysis.</title>
        <authorList>
            <person name="Bengelsdorf F."/>
            <person name="Poehlein A."/>
            <person name="Sonja S."/>
            <person name="Erz C."/>
            <person name="Hummel T."/>
            <person name="Hoffmeister S."/>
            <person name="Daniel R."/>
            <person name="Durre P."/>
        </authorList>
    </citation>
    <scope>NUCLEOTIDE SEQUENCE [LARGE SCALE GENOMIC DNA]</scope>
    <source>
        <strain evidence="16 18">PTA-10522</strain>
    </source>
</reference>
<feature type="domain" description="Poly A polymerase head" evidence="12">
    <location>
        <begin position="92"/>
        <end position="134"/>
    </location>
</feature>
<keyword evidence="6" id="KW-0547">Nucleotide-binding</keyword>
<feature type="domain" description="HD" evidence="13">
    <location>
        <begin position="274"/>
        <end position="341"/>
    </location>
</feature>
<dbReference type="GO" id="GO:0042245">
    <property type="term" value="P:RNA repair"/>
    <property type="evidence" value="ECO:0007669"/>
    <property type="project" value="UniProtKB-KW"/>
</dbReference>
<keyword evidence="2 11" id="KW-0808">Transferase</keyword>
<dbReference type="EC" id="2.7.7.19" evidence="15"/>
<evidence type="ECO:0000259" key="14">
    <source>
        <dbReference type="Pfam" id="PF12627"/>
    </source>
</evidence>
<dbReference type="PANTHER" id="PTHR47545">
    <property type="entry name" value="MULTIFUNCTIONAL CCA PROTEIN"/>
    <property type="match status" value="1"/>
</dbReference>
<dbReference type="Pfam" id="PF01743">
    <property type="entry name" value="PolyA_pol"/>
    <property type="match status" value="2"/>
</dbReference>
<evidence type="ECO:0000256" key="9">
    <source>
        <dbReference type="ARBA" id="ARBA00022842"/>
    </source>
</evidence>
<dbReference type="InterPro" id="IPR050124">
    <property type="entry name" value="tRNA_CCA-adding_enzyme"/>
</dbReference>
<gene>
    <name evidence="15" type="primary">pcnB</name>
    <name evidence="16" type="synonym">cca_3</name>
    <name evidence="16" type="ORF">CLCOS_34810</name>
    <name evidence="15" type="ORF">WX73_03176</name>
</gene>
<dbReference type="Gene3D" id="3.30.460.10">
    <property type="entry name" value="Beta Polymerase, domain 2"/>
    <property type="match status" value="1"/>
</dbReference>
<dbReference type="GO" id="GO:0008033">
    <property type="term" value="P:tRNA processing"/>
    <property type="evidence" value="ECO:0007669"/>
    <property type="project" value="UniProtKB-KW"/>
</dbReference>
<evidence type="ECO:0000256" key="11">
    <source>
        <dbReference type="RuleBase" id="RU003953"/>
    </source>
</evidence>
<reference evidence="15 17" key="1">
    <citation type="journal article" date="2015" name="Biotechnol. Bioeng.">
        <title>Genome sequence and phenotypic characterization of Caulobacter segnis.</title>
        <authorList>
            <person name="Patel S."/>
            <person name="Fletcher B."/>
            <person name="Scott D.C."/>
            <person name="Ely B."/>
        </authorList>
    </citation>
    <scope>NUCLEOTIDE SEQUENCE [LARGE SCALE GENOMIC DNA]</scope>
    <source>
        <strain evidence="15 17">PS02</strain>
    </source>
</reference>
<dbReference type="InterPro" id="IPR006674">
    <property type="entry name" value="HD_domain"/>
</dbReference>
<evidence type="ECO:0000256" key="6">
    <source>
        <dbReference type="ARBA" id="ARBA00022741"/>
    </source>
</evidence>
<keyword evidence="18" id="KW-1185">Reference proteome</keyword>
<dbReference type="Gene3D" id="1.10.3090.10">
    <property type="entry name" value="cca-adding enzyme, domain 2"/>
    <property type="match status" value="1"/>
</dbReference>
<dbReference type="Pfam" id="PF01966">
    <property type="entry name" value="HD"/>
    <property type="match status" value="1"/>
</dbReference>